<dbReference type="EMBL" id="JAJJMB010015001">
    <property type="protein sequence ID" value="KAI3856439.1"/>
    <property type="molecule type" value="Genomic_DNA"/>
</dbReference>
<reference evidence="8" key="1">
    <citation type="submission" date="2022-04" db="EMBL/GenBank/DDBJ databases">
        <title>A functionally conserved STORR gene fusion in Papaver species that diverged 16.8 million years ago.</title>
        <authorList>
            <person name="Catania T."/>
        </authorList>
    </citation>
    <scope>NUCLEOTIDE SEQUENCE</scope>
    <source>
        <strain evidence="8">S-188037</strain>
    </source>
</reference>
<gene>
    <name evidence="8" type="ORF">MKW98_008891</name>
</gene>
<evidence type="ECO:0000256" key="6">
    <source>
        <dbReference type="SAM" id="MobiDB-lite"/>
    </source>
</evidence>
<evidence type="ECO:0000256" key="5">
    <source>
        <dbReference type="ARBA" id="ARBA00023204"/>
    </source>
</evidence>
<name>A0AAD4X7V2_9MAGN</name>
<proteinExistence type="predicted"/>
<evidence type="ECO:0000256" key="4">
    <source>
        <dbReference type="ARBA" id="ARBA00022833"/>
    </source>
</evidence>
<feature type="compositionally biased region" description="Basic residues" evidence="6">
    <location>
        <begin position="249"/>
        <end position="262"/>
    </location>
</feature>
<keyword evidence="1" id="KW-0479">Metal-binding</keyword>
<dbReference type="InterPro" id="IPR006642">
    <property type="entry name" value="Rad18_UBZ4"/>
</dbReference>
<keyword evidence="5" id="KW-0234">DNA repair</keyword>
<evidence type="ECO:0000256" key="1">
    <source>
        <dbReference type="ARBA" id="ARBA00022723"/>
    </source>
</evidence>
<keyword evidence="9" id="KW-1185">Reference proteome</keyword>
<dbReference type="Proteomes" id="UP001202328">
    <property type="component" value="Unassembled WGS sequence"/>
</dbReference>
<evidence type="ECO:0000259" key="7">
    <source>
        <dbReference type="SMART" id="SM00734"/>
    </source>
</evidence>
<feature type="region of interest" description="Disordered" evidence="6">
    <location>
        <begin position="215"/>
        <end position="274"/>
    </location>
</feature>
<evidence type="ECO:0000313" key="9">
    <source>
        <dbReference type="Proteomes" id="UP001202328"/>
    </source>
</evidence>
<feature type="compositionally biased region" description="Basic and acidic residues" evidence="6">
    <location>
        <begin position="1196"/>
        <end position="1226"/>
    </location>
</feature>
<feature type="compositionally biased region" description="Polar residues" evidence="6">
    <location>
        <begin position="789"/>
        <end position="798"/>
    </location>
</feature>
<accession>A0AAD4X7V2</accession>
<dbReference type="GO" id="GO:0008270">
    <property type="term" value="F:zinc ion binding"/>
    <property type="evidence" value="ECO:0007669"/>
    <property type="project" value="UniProtKB-KW"/>
</dbReference>
<keyword evidence="2" id="KW-0227">DNA damage</keyword>
<feature type="region of interest" description="Disordered" evidence="6">
    <location>
        <begin position="789"/>
        <end position="808"/>
    </location>
</feature>
<feature type="compositionally biased region" description="Acidic residues" evidence="6">
    <location>
        <begin position="215"/>
        <end position="241"/>
    </location>
</feature>
<feature type="region of interest" description="Disordered" evidence="6">
    <location>
        <begin position="597"/>
        <end position="616"/>
    </location>
</feature>
<feature type="region of interest" description="Disordered" evidence="6">
    <location>
        <begin position="72"/>
        <end position="124"/>
    </location>
</feature>
<evidence type="ECO:0000256" key="2">
    <source>
        <dbReference type="ARBA" id="ARBA00022763"/>
    </source>
</evidence>
<dbReference type="SMART" id="SM00734">
    <property type="entry name" value="ZnF_Rad18"/>
    <property type="match status" value="1"/>
</dbReference>
<protein>
    <recommendedName>
        <fullName evidence="7">UBZ4-type domain-containing protein</fullName>
    </recommendedName>
</protein>
<dbReference type="GO" id="GO:0006281">
    <property type="term" value="P:DNA repair"/>
    <property type="evidence" value="ECO:0007669"/>
    <property type="project" value="UniProtKB-KW"/>
</dbReference>
<dbReference type="PANTHER" id="PTHR36892">
    <property type="entry name" value="OS01G0201800 PROTEIN"/>
    <property type="match status" value="1"/>
</dbReference>
<evidence type="ECO:0000313" key="8">
    <source>
        <dbReference type="EMBL" id="KAI3856439.1"/>
    </source>
</evidence>
<dbReference type="GO" id="GO:0003677">
    <property type="term" value="F:DNA binding"/>
    <property type="evidence" value="ECO:0007669"/>
    <property type="project" value="InterPro"/>
</dbReference>
<feature type="region of interest" description="Disordered" evidence="6">
    <location>
        <begin position="1062"/>
        <end position="1085"/>
    </location>
</feature>
<organism evidence="8 9">
    <name type="scientific">Papaver atlanticum</name>
    <dbReference type="NCBI Taxonomy" id="357466"/>
    <lineage>
        <taxon>Eukaryota</taxon>
        <taxon>Viridiplantae</taxon>
        <taxon>Streptophyta</taxon>
        <taxon>Embryophyta</taxon>
        <taxon>Tracheophyta</taxon>
        <taxon>Spermatophyta</taxon>
        <taxon>Magnoliopsida</taxon>
        <taxon>Ranunculales</taxon>
        <taxon>Papaveraceae</taxon>
        <taxon>Papaveroideae</taxon>
        <taxon>Papaver</taxon>
    </lineage>
</organism>
<feature type="region of interest" description="Disordered" evidence="6">
    <location>
        <begin position="942"/>
        <end position="983"/>
    </location>
</feature>
<keyword evidence="4" id="KW-0862">Zinc</keyword>
<feature type="compositionally biased region" description="Polar residues" evidence="6">
    <location>
        <begin position="1186"/>
        <end position="1195"/>
    </location>
</feature>
<keyword evidence="3" id="KW-0863">Zinc-finger</keyword>
<feature type="domain" description="UBZ4-type" evidence="7">
    <location>
        <begin position="134"/>
        <end position="159"/>
    </location>
</feature>
<dbReference type="PANTHER" id="PTHR36892:SF1">
    <property type="entry name" value="OS05G0518200 PROTEIN"/>
    <property type="match status" value="1"/>
</dbReference>
<sequence length="1295" mass="143542">MAVIFEGFSIREYTSKVRRVNVAKCWPFDDVNKASTSSTAKITDEEMNKLLPPLTCRKYRWWSNEVKLLNGEESVQPPSDDISQSGFHDDKDSGFGFDGDGDGDDDEKKDKEDEKANEEEVVLTRKEKQDQKMVMVCPVCQKFTASTVNAVNIHIDSCLSKASKREKKLIRLAKKMKKIAAAAEAAKSTSKTKKKKRSIVEIFAVAPQIETLQIQEEEEEEEGYEQEEDNTDDNEHEEVEVGECTNNKKLLKGKKKKKKKKLLSSSSSKPDVTMGMIRNFKFENKKKKKKKKTDCSTVTSTTLSPKLFKKKKNKIKKKLKVPVLHQVLEQEICKHQQGKLPQLPVHSILKNHRSVVSCQKSSSIGNLQDCECPNFRCVPRSNKHVWFSGKDDILGPTNSGVSSFELPQIHSIHGLVPSDVMGNAVVRQNEVSAADESPVGNGGDASVICITNASGTRSTHEKDWLDDPTGYDSPSTFLSLSSIGCRDKKKGFLVDDLDDTRENCPHPDDSRLFNHGSSPAFYNLLSADMPRFVSSALNDGYASNLDCRRDGDVQGLVDMSGRLPNHFVNSVPQSVSKSSLLNIKTTTQPSSTCLTVTTESSGIKPSLSRNPGLTSNGNMTDNSTLHHLSPKDLMSCLSSSIEWKKQRGSICGGKHIDEDFMGLPLNSQGAYVQSSSSSSKVGYNCLDKQDKMVGSSSGFQTHNLMWPNIEKQYVERQASRGHLQLFPEESCFRDNPKVAVASSFGITQCTGGTEIHWEDSFRSTSESVRQLGSELSMLKLCSYGSCDRSGSTVNQSENQKSRAEKSPECGLLPRNQTTMRLMGKNVTIGRTNEQVRSFEDEGLWTDKEIITEHHFPMAASEGSSFQGHSCPEWIEHSVLQIPNETASHPWKAQTSSTQILQMKAVEPSFSQSYYNNWRTPFLSHAGFSLISKKQCLETRKADSVASDPSMNKAAKVPASSTAQDESRYTGREMPVQSSAPHNACDHTLLSSTQFKHGQSMPVHEKSRFVFPFSSEDLPEYVQPSPFESSSQQLPQWLINAKQPKVTPPALSKPYYAARATHHPSSKLGIPSPHKKSTVPLASEPGTSIRRMQKSAGGTSLNFPPIIPAPPGFRRCFPSNSFSKKLFKIKDGSKSRISSLDNIDQVKKTNKRPAATANDLSRSFKRLNWQMQEFDGKLGLDRAADSRVQTQSSSSPPEHDEYRNDGSDVGGDRHGLSQDSIHEEDGFRTLPSSKLDTMGRSGPIKLTAGAKHILKPSPKIARDIRKPTHPTIPLGQVANSSKVSELQKKPLQIFKF</sequence>
<feature type="region of interest" description="Disordered" evidence="6">
    <location>
        <begin position="1179"/>
        <end position="1274"/>
    </location>
</feature>
<comment type="caution">
    <text evidence="8">The sequence shown here is derived from an EMBL/GenBank/DDBJ whole genome shotgun (WGS) entry which is preliminary data.</text>
</comment>
<evidence type="ECO:0000256" key="3">
    <source>
        <dbReference type="ARBA" id="ARBA00022771"/>
    </source>
</evidence>